<keyword evidence="7" id="KW-1185">Reference proteome</keyword>
<proteinExistence type="predicted"/>
<evidence type="ECO:0000256" key="2">
    <source>
        <dbReference type="ARBA" id="ARBA00023136"/>
    </source>
</evidence>
<dbReference type="InterPro" id="IPR037066">
    <property type="entry name" value="Plug_dom_sf"/>
</dbReference>
<keyword evidence="2" id="KW-0472">Membrane</keyword>
<dbReference type="InterPro" id="IPR036942">
    <property type="entry name" value="Beta-barrel_TonB_sf"/>
</dbReference>
<protein>
    <submittedName>
        <fullName evidence="6">TonB-dependent receptor</fullName>
    </submittedName>
</protein>
<keyword evidence="3" id="KW-0998">Cell outer membrane</keyword>
<reference evidence="6" key="2">
    <citation type="submission" date="2020-09" db="EMBL/GenBank/DDBJ databases">
        <authorList>
            <person name="Sun Q."/>
            <person name="Zhou Y."/>
        </authorList>
    </citation>
    <scope>NUCLEOTIDE SEQUENCE</scope>
    <source>
        <strain evidence="6">CGMCC 1.15330</strain>
    </source>
</reference>
<dbReference type="AlphaFoldDB" id="A0A916WS74"/>
<feature type="region of interest" description="Disordered" evidence="4">
    <location>
        <begin position="673"/>
        <end position="707"/>
    </location>
</feature>
<gene>
    <name evidence="6" type="ORF">GCM10011380_16750</name>
</gene>
<evidence type="ECO:0000256" key="5">
    <source>
        <dbReference type="SAM" id="SignalP"/>
    </source>
</evidence>
<dbReference type="Gene3D" id="2.40.170.20">
    <property type="entry name" value="TonB-dependent receptor, beta-barrel domain"/>
    <property type="match status" value="1"/>
</dbReference>
<keyword evidence="5" id="KW-0732">Signal</keyword>
<accession>A0A916WS74</accession>
<reference evidence="6" key="1">
    <citation type="journal article" date="2014" name="Int. J. Syst. Evol. Microbiol.">
        <title>Complete genome sequence of Corynebacterium casei LMG S-19264T (=DSM 44701T), isolated from a smear-ripened cheese.</title>
        <authorList>
            <consortium name="US DOE Joint Genome Institute (JGI-PGF)"/>
            <person name="Walter F."/>
            <person name="Albersmeier A."/>
            <person name="Kalinowski J."/>
            <person name="Ruckert C."/>
        </authorList>
    </citation>
    <scope>NUCLEOTIDE SEQUENCE</scope>
    <source>
        <strain evidence="6">CGMCC 1.15330</strain>
    </source>
</reference>
<dbReference type="PANTHER" id="PTHR47234:SF1">
    <property type="entry name" value="TONB-DEPENDENT RECEPTOR"/>
    <property type="match status" value="1"/>
</dbReference>
<dbReference type="Gene3D" id="2.170.130.10">
    <property type="entry name" value="TonB-dependent receptor, plug domain"/>
    <property type="match status" value="1"/>
</dbReference>
<evidence type="ECO:0000256" key="4">
    <source>
        <dbReference type="SAM" id="MobiDB-lite"/>
    </source>
</evidence>
<dbReference type="Proteomes" id="UP000623067">
    <property type="component" value="Unassembled WGS sequence"/>
</dbReference>
<evidence type="ECO:0000256" key="1">
    <source>
        <dbReference type="ARBA" id="ARBA00004442"/>
    </source>
</evidence>
<name>A0A916WS74_9SPHN</name>
<comment type="subcellular location">
    <subcellularLocation>
        <location evidence="1">Cell outer membrane</location>
    </subcellularLocation>
</comment>
<feature type="signal peptide" evidence="5">
    <location>
        <begin position="1"/>
        <end position="31"/>
    </location>
</feature>
<evidence type="ECO:0000313" key="7">
    <source>
        <dbReference type="Proteomes" id="UP000623067"/>
    </source>
</evidence>
<dbReference type="PANTHER" id="PTHR47234">
    <property type="match status" value="1"/>
</dbReference>
<evidence type="ECO:0000313" key="6">
    <source>
        <dbReference type="EMBL" id="GGB27776.1"/>
    </source>
</evidence>
<evidence type="ECO:0000256" key="3">
    <source>
        <dbReference type="ARBA" id="ARBA00023237"/>
    </source>
</evidence>
<sequence length="859" mass="90537">MRAGCGRQRRKAVGGLVLPFAILAAPEDASAEPPREPTPAAEAGDIVVTGERVRGSAIGDVQPLAVLGAQALEALGATSMKELLQRLKPFTAAGGGGDPFLLLNGRRISGWDELSDLPPEAMEKTEVLPREDAARFGFPPTATVLNFITKKHFRAVAAQFLPGITTEGGGGTDYTEMNATRLDGDRRLSLNTSYVRTSPVTQAQRQITPDPGFLFATGGNVTGLNGGSIDPALDALAGRPVTVAALPATAAERATLTAYLPGANRPAVTDPGAGRWLVQASDQIRSSGTLAGPVAGGISGSLNLTMEAQGTRGRNGPAPVLLTVPGGGDVLPFAGDTRVYRALPDAVLRQRNTSLTLHGGGALFGAIGRWAWNVTASHDRTRAESLSEQGIVDSGLQAAVRAGGDPLRPLDAAMLASRRVLRGETLTRTLTGKATANGPLLRLPAGMAQVTVTADYAASASSGVQPGLAASRLALSRTTRGASINATLPIAERERDVLAPVGTMTATAMLGVSDVSDYGRLVTANYGLTWSRWSPVQVNLSVNTTQTAPAIAQLTNPVLTSPNTPFFDFTTGTTSLVTSVSGGNPALAPERRRVTTAGVALRPFAHRDLRLNIDYAATRVSDLSAELSGLTAAAQAAFPDIFTRDAAGRLVAVDFRSVNIAREDDRQIRATVNFSTPLGPKPSTPAATPGVKTADAPPPRPPKQRPSFYTFATTTLRLEDRLLLRPGIPLIDLLDGATLNGTGGRPRWEVEGTVGLSYGPTSTNFYARVQGSTRVRSDLASADLHFSGRTWLVLWESVDVAKLVSRPWAQRMSVQFTVENLLNDRIDVVDRNGATPYRFQPAYLDPMGRSVRLGLRKLF</sequence>
<keyword evidence="6" id="KW-0675">Receptor</keyword>
<dbReference type="GO" id="GO:0009279">
    <property type="term" value="C:cell outer membrane"/>
    <property type="evidence" value="ECO:0007669"/>
    <property type="project" value="UniProtKB-SubCell"/>
</dbReference>
<feature type="chain" id="PRO_5036720065" evidence="5">
    <location>
        <begin position="32"/>
        <end position="859"/>
    </location>
</feature>
<organism evidence="6 7">
    <name type="scientific">Sphingomonas metalli</name>
    <dbReference type="NCBI Taxonomy" id="1779358"/>
    <lineage>
        <taxon>Bacteria</taxon>
        <taxon>Pseudomonadati</taxon>
        <taxon>Pseudomonadota</taxon>
        <taxon>Alphaproteobacteria</taxon>
        <taxon>Sphingomonadales</taxon>
        <taxon>Sphingomonadaceae</taxon>
        <taxon>Sphingomonas</taxon>
    </lineage>
</organism>
<dbReference type="EMBL" id="BMIH01000002">
    <property type="protein sequence ID" value="GGB27776.1"/>
    <property type="molecule type" value="Genomic_DNA"/>
</dbReference>
<comment type="caution">
    <text evidence="6">The sequence shown here is derived from an EMBL/GenBank/DDBJ whole genome shotgun (WGS) entry which is preliminary data.</text>
</comment>
<dbReference type="SUPFAM" id="SSF56935">
    <property type="entry name" value="Porins"/>
    <property type="match status" value="1"/>
</dbReference>